<feature type="domain" description="Response regulatory" evidence="10">
    <location>
        <begin position="3"/>
        <end position="119"/>
    </location>
</feature>
<keyword evidence="8" id="KW-0804">Transcription</keyword>
<organism evidence="11 12">
    <name type="scientific">Cytobacillus depressus</name>
    <dbReference type="NCBI Taxonomy" id="1602942"/>
    <lineage>
        <taxon>Bacteria</taxon>
        <taxon>Bacillati</taxon>
        <taxon>Bacillota</taxon>
        <taxon>Bacilli</taxon>
        <taxon>Bacillales</taxon>
        <taxon>Bacillaceae</taxon>
        <taxon>Cytobacillus</taxon>
    </lineage>
</organism>
<keyword evidence="12" id="KW-1185">Reference proteome</keyword>
<dbReference type="PROSITE" id="PS50110">
    <property type="entry name" value="RESPONSE_REGULATORY"/>
    <property type="match status" value="1"/>
</dbReference>
<dbReference type="OrthoDB" id="9759232at2"/>
<dbReference type="InterPro" id="IPR011006">
    <property type="entry name" value="CheY-like_superfamily"/>
</dbReference>
<dbReference type="SUPFAM" id="SSF52172">
    <property type="entry name" value="CheY-like"/>
    <property type="match status" value="1"/>
</dbReference>
<evidence type="ECO:0000256" key="5">
    <source>
        <dbReference type="ARBA" id="ARBA00023015"/>
    </source>
</evidence>
<keyword evidence="7" id="KW-0010">Activator</keyword>
<evidence type="ECO:0000259" key="10">
    <source>
        <dbReference type="PROSITE" id="PS50110"/>
    </source>
</evidence>
<reference evidence="11 12" key="1">
    <citation type="journal article" date="2016" name="Antonie Van Leeuwenhoek">
        <title>Bacillus depressus sp. nov., isolated from soil of a sunflower field.</title>
        <authorList>
            <person name="Wei X."/>
            <person name="Xin D."/>
            <person name="Xin Y."/>
            <person name="Zhang H."/>
            <person name="Wang T."/>
            <person name="Zhang J."/>
        </authorList>
    </citation>
    <scope>NUCLEOTIDE SEQUENCE [LARGE SCALE GENOMIC DNA]</scope>
    <source>
        <strain evidence="11 12">BZ1</strain>
    </source>
</reference>
<dbReference type="Gene3D" id="3.40.50.2300">
    <property type="match status" value="1"/>
</dbReference>
<evidence type="ECO:0000256" key="9">
    <source>
        <dbReference type="PROSITE-ProRule" id="PRU00169"/>
    </source>
</evidence>
<dbReference type="PANTHER" id="PTHR45526">
    <property type="entry name" value="TRANSCRIPTIONAL REGULATORY PROTEIN DPIA"/>
    <property type="match status" value="1"/>
</dbReference>
<evidence type="ECO:0000256" key="1">
    <source>
        <dbReference type="ARBA" id="ARBA00004496"/>
    </source>
</evidence>
<keyword evidence="3 9" id="KW-0597">Phosphoprotein</keyword>
<protein>
    <submittedName>
        <fullName evidence="11">Response regulator</fullName>
    </submittedName>
</protein>
<dbReference type="GO" id="GO:0003700">
    <property type="term" value="F:DNA-binding transcription factor activity"/>
    <property type="evidence" value="ECO:0007669"/>
    <property type="project" value="InterPro"/>
</dbReference>
<keyword evidence="6" id="KW-0238">DNA-binding</keyword>
<feature type="modified residue" description="4-aspartylphosphate" evidence="9">
    <location>
        <position position="54"/>
    </location>
</feature>
<name>A0A6L3V039_9BACI</name>
<dbReference type="GO" id="GO:0003677">
    <property type="term" value="F:DNA binding"/>
    <property type="evidence" value="ECO:0007669"/>
    <property type="project" value="UniProtKB-KW"/>
</dbReference>
<evidence type="ECO:0000256" key="7">
    <source>
        <dbReference type="ARBA" id="ARBA00023159"/>
    </source>
</evidence>
<evidence type="ECO:0000256" key="2">
    <source>
        <dbReference type="ARBA" id="ARBA00022490"/>
    </source>
</evidence>
<evidence type="ECO:0000256" key="4">
    <source>
        <dbReference type="ARBA" id="ARBA00023012"/>
    </source>
</evidence>
<dbReference type="GO" id="GO:0000156">
    <property type="term" value="F:phosphorelay response regulator activity"/>
    <property type="evidence" value="ECO:0007669"/>
    <property type="project" value="TreeGrafter"/>
</dbReference>
<dbReference type="AlphaFoldDB" id="A0A6L3V039"/>
<dbReference type="InterPro" id="IPR001789">
    <property type="entry name" value="Sig_transdc_resp-reg_receiver"/>
</dbReference>
<dbReference type="InterPro" id="IPR051271">
    <property type="entry name" value="2C-system_Tx_regulators"/>
</dbReference>
<evidence type="ECO:0000313" key="12">
    <source>
        <dbReference type="Proteomes" id="UP000481030"/>
    </source>
</evidence>
<keyword evidence="5" id="KW-0805">Transcription regulation</keyword>
<dbReference type="SMART" id="SM00448">
    <property type="entry name" value="REC"/>
    <property type="match status" value="1"/>
</dbReference>
<dbReference type="EMBL" id="WBOS01000014">
    <property type="protein sequence ID" value="KAB2330471.1"/>
    <property type="molecule type" value="Genomic_DNA"/>
</dbReference>
<keyword evidence="2" id="KW-0963">Cytoplasm</keyword>
<evidence type="ECO:0000256" key="6">
    <source>
        <dbReference type="ARBA" id="ARBA00023125"/>
    </source>
</evidence>
<dbReference type="Proteomes" id="UP000481030">
    <property type="component" value="Unassembled WGS sequence"/>
</dbReference>
<evidence type="ECO:0000313" key="11">
    <source>
        <dbReference type="EMBL" id="KAB2330471.1"/>
    </source>
</evidence>
<sequence length="222" mass="25471">MITTFIVEDDPMVAKINAEYLKKMDSYSLIGTAKNGKDALQQIKILKPQLVLLDVYMPEFNGIELLRKIRLENLAIDVILITAADAPNLIEEAVRHGVVDCILKPYGFERFQSAMSYYDKRQSIFHSLKKISQTDLDQMYPSLSIDTIELPKGIDPVTLSIIRTELKKAAKPYTVHELSNKVKISALTVRKYIEYMNQNDEIELDLEYLEKGRPKKLYSIKI</sequence>
<gene>
    <name evidence="11" type="ORF">F7731_20065</name>
</gene>
<evidence type="ECO:0000256" key="3">
    <source>
        <dbReference type="ARBA" id="ARBA00022553"/>
    </source>
</evidence>
<dbReference type="PIRSF" id="PIRSF006171">
    <property type="entry name" value="RR_citrat_malat"/>
    <property type="match status" value="1"/>
</dbReference>
<dbReference type="PANTHER" id="PTHR45526:SF1">
    <property type="entry name" value="TRANSCRIPTIONAL REGULATORY PROTEIN DCUR-RELATED"/>
    <property type="match status" value="1"/>
</dbReference>
<keyword evidence="4" id="KW-0902">Two-component regulatory system</keyword>
<dbReference type="GO" id="GO:0005737">
    <property type="term" value="C:cytoplasm"/>
    <property type="evidence" value="ECO:0007669"/>
    <property type="project" value="UniProtKB-SubCell"/>
</dbReference>
<dbReference type="RefSeq" id="WP_151536570.1">
    <property type="nucleotide sequence ID" value="NZ_WBOS01000014.1"/>
</dbReference>
<proteinExistence type="predicted"/>
<comment type="subcellular location">
    <subcellularLocation>
        <location evidence="1">Cytoplasm</location>
    </subcellularLocation>
</comment>
<comment type="caution">
    <text evidence="11">The sequence shown here is derived from an EMBL/GenBank/DDBJ whole genome shotgun (WGS) entry which is preliminary data.</text>
</comment>
<dbReference type="Pfam" id="PF00072">
    <property type="entry name" value="Response_reg"/>
    <property type="match status" value="1"/>
</dbReference>
<evidence type="ECO:0000256" key="8">
    <source>
        <dbReference type="ARBA" id="ARBA00023163"/>
    </source>
</evidence>
<dbReference type="InterPro" id="IPR024187">
    <property type="entry name" value="Sig_transdc_resp-reg_cit/mal"/>
</dbReference>
<accession>A0A6L3V039</accession>